<dbReference type="PANTHER" id="PTHR31929">
    <property type="entry name" value="SAUR-LIKE AUXIN-RESPONSIVE PROTEIN FAMILY-RELATED"/>
    <property type="match status" value="1"/>
</dbReference>
<proteinExistence type="inferred from homology"/>
<sequence>MCRVGLAQAKRMCHRSVSSRIRGLLGMKIVPEGHIEIYVGETSKSRFMIPISYLNHPLFEGLLNLAEDEFGFNHPMSGLTIPCEHFSLTKMMTQQYIYS</sequence>
<name>A0A5D2RD66_GOSTO</name>
<dbReference type="GO" id="GO:0009733">
    <property type="term" value="P:response to auxin"/>
    <property type="evidence" value="ECO:0007669"/>
    <property type="project" value="InterPro"/>
</dbReference>
<evidence type="ECO:0008006" key="6">
    <source>
        <dbReference type="Google" id="ProtNLM"/>
    </source>
</evidence>
<keyword evidence="5" id="KW-1185">Reference proteome</keyword>
<keyword evidence="3" id="KW-0341">Growth regulation</keyword>
<organism evidence="4 5">
    <name type="scientific">Gossypium tomentosum</name>
    <name type="common">Hawaiian cotton</name>
    <name type="synonym">Gossypium sandvicense</name>
    <dbReference type="NCBI Taxonomy" id="34277"/>
    <lineage>
        <taxon>Eukaryota</taxon>
        <taxon>Viridiplantae</taxon>
        <taxon>Streptophyta</taxon>
        <taxon>Embryophyta</taxon>
        <taxon>Tracheophyta</taxon>
        <taxon>Spermatophyta</taxon>
        <taxon>Magnoliopsida</taxon>
        <taxon>eudicotyledons</taxon>
        <taxon>Gunneridae</taxon>
        <taxon>Pentapetalae</taxon>
        <taxon>rosids</taxon>
        <taxon>malvids</taxon>
        <taxon>Malvales</taxon>
        <taxon>Malvaceae</taxon>
        <taxon>Malvoideae</taxon>
        <taxon>Gossypium</taxon>
    </lineage>
</organism>
<evidence type="ECO:0000313" key="5">
    <source>
        <dbReference type="Proteomes" id="UP000322667"/>
    </source>
</evidence>
<keyword evidence="2" id="KW-0217">Developmental protein</keyword>
<dbReference type="InterPro" id="IPR003676">
    <property type="entry name" value="SAUR_fam"/>
</dbReference>
<accession>A0A5D2RD66</accession>
<comment type="similarity">
    <text evidence="1">Belongs to the ARG7 family.</text>
</comment>
<evidence type="ECO:0000256" key="3">
    <source>
        <dbReference type="ARBA" id="ARBA00022604"/>
    </source>
</evidence>
<evidence type="ECO:0000256" key="1">
    <source>
        <dbReference type="ARBA" id="ARBA00006974"/>
    </source>
</evidence>
<dbReference type="Proteomes" id="UP000322667">
    <property type="component" value="Chromosome A03"/>
</dbReference>
<evidence type="ECO:0000256" key="2">
    <source>
        <dbReference type="ARBA" id="ARBA00022473"/>
    </source>
</evidence>
<gene>
    <name evidence="4" type="ORF">ES332_A03G238800v1</name>
</gene>
<dbReference type="AlphaFoldDB" id="A0A5D2RD66"/>
<protein>
    <recommendedName>
        <fullName evidence="6">Auxin-responsive protein</fullName>
    </recommendedName>
</protein>
<evidence type="ECO:0000313" key="4">
    <source>
        <dbReference type="EMBL" id="TYI37790.1"/>
    </source>
</evidence>
<dbReference type="Pfam" id="PF02519">
    <property type="entry name" value="Auxin_inducible"/>
    <property type="match status" value="1"/>
</dbReference>
<reference evidence="4 5" key="1">
    <citation type="submission" date="2019-07" db="EMBL/GenBank/DDBJ databases">
        <title>WGS assembly of Gossypium tomentosum.</title>
        <authorList>
            <person name="Chen Z.J."/>
            <person name="Sreedasyam A."/>
            <person name="Ando A."/>
            <person name="Song Q."/>
            <person name="De L."/>
            <person name="Hulse-Kemp A."/>
            <person name="Ding M."/>
            <person name="Ye W."/>
            <person name="Kirkbride R."/>
            <person name="Jenkins J."/>
            <person name="Plott C."/>
            <person name="Lovell J."/>
            <person name="Lin Y.-M."/>
            <person name="Vaughn R."/>
            <person name="Liu B."/>
            <person name="Li W."/>
            <person name="Simpson S."/>
            <person name="Scheffler B."/>
            <person name="Saski C."/>
            <person name="Grover C."/>
            <person name="Hu G."/>
            <person name="Conover J."/>
            <person name="Carlson J."/>
            <person name="Shu S."/>
            <person name="Boston L."/>
            <person name="Williams M."/>
            <person name="Peterson D."/>
            <person name="Mcgee K."/>
            <person name="Jones D."/>
            <person name="Wendel J."/>
            <person name="Stelly D."/>
            <person name="Grimwood J."/>
            <person name="Schmutz J."/>
        </authorList>
    </citation>
    <scope>NUCLEOTIDE SEQUENCE [LARGE SCALE GENOMIC DNA]</scope>
    <source>
        <strain evidence="4">7179.01</strain>
    </source>
</reference>
<dbReference type="EMBL" id="CM017612">
    <property type="protein sequence ID" value="TYI37790.1"/>
    <property type="molecule type" value="Genomic_DNA"/>
</dbReference>